<proteinExistence type="predicted"/>
<evidence type="ECO:0008006" key="4">
    <source>
        <dbReference type="Google" id="ProtNLM"/>
    </source>
</evidence>
<dbReference type="Gene3D" id="3.30.70.2970">
    <property type="entry name" value="Protein of unknown function (DUF541), domain 2"/>
    <property type="match status" value="1"/>
</dbReference>
<dbReference type="STRING" id="29536.FLB_09730"/>
<dbReference type="PANTHER" id="PTHR34387">
    <property type="entry name" value="SLR1258 PROTEIN"/>
    <property type="match status" value="1"/>
</dbReference>
<evidence type="ECO:0000313" key="3">
    <source>
        <dbReference type="Proteomes" id="UP000182961"/>
    </source>
</evidence>
<keyword evidence="3" id="KW-1185">Reference proteome</keyword>
<accession>A0A1I4WQ76</accession>
<dbReference type="InterPro" id="IPR052022">
    <property type="entry name" value="26kDa_periplasmic_antigen"/>
</dbReference>
<organism evidence="2 3">
    <name type="scientific">Flavobacterium succinicans</name>
    <dbReference type="NCBI Taxonomy" id="29536"/>
    <lineage>
        <taxon>Bacteria</taxon>
        <taxon>Pseudomonadati</taxon>
        <taxon>Bacteroidota</taxon>
        <taxon>Flavobacteriia</taxon>
        <taxon>Flavobacteriales</taxon>
        <taxon>Flavobacteriaceae</taxon>
        <taxon>Flavobacterium</taxon>
    </lineage>
</organism>
<dbReference type="PANTHER" id="PTHR34387:SF1">
    <property type="entry name" value="PERIPLASMIC IMMUNOGENIC PROTEIN"/>
    <property type="match status" value="1"/>
</dbReference>
<dbReference type="Proteomes" id="UP000182961">
    <property type="component" value="Unassembled WGS sequence"/>
</dbReference>
<gene>
    <name evidence="2" type="ORF">SAMN05444143_10731</name>
</gene>
<dbReference type="Gene3D" id="3.30.110.170">
    <property type="entry name" value="Protein of unknown function (DUF541), domain 1"/>
    <property type="match status" value="1"/>
</dbReference>
<evidence type="ECO:0000313" key="2">
    <source>
        <dbReference type="EMBL" id="SFN15316.1"/>
    </source>
</evidence>
<dbReference type="eggNOG" id="COG2968">
    <property type="taxonomic scope" value="Bacteria"/>
</dbReference>
<protein>
    <recommendedName>
        <fullName evidence="4">26 kDa periplasmic immunogenic protein</fullName>
    </recommendedName>
</protein>
<name>A0A1I4WQ76_9FLAO</name>
<keyword evidence="1" id="KW-0732">Signal</keyword>
<dbReference type="AlphaFoldDB" id="A0A1I4WQ76"/>
<dbReference type="InterPro" id="IPR007497">
    <property type="entry name" value="SIMPL/DUF541"/>
</dbReference>
<dbReference type="Pfam" id="PF04402">
    <property type="entry name" value="SIMPL"/>
    <property type="match status" value="1"/>
</dbReference>
<dbReference type="RefSeq" id="WP_024980889.1">
    <property type="nucleotide sequence ID" value="NZ_CBCRUM010000013.1"/>
</dbReference>
<dbReference type="GO" id="GO:0006974">
    <property type="term" value="P:DNA damage response"/>
    <property type="evidence" value="ECO:0007669"/>
    <property type="project" value="TreeGrafter"/>
</dbReference>
<dbReference type="EMBL" id="FOUT01000007">
    <property type="protein sequence ID" value="SFN15316.1"/>
    <property type="molecule type" value="Genomic_DNA"/>
</dbReference>
<reference evidence="3" key="1">
    <citation type="submission" date="2016-10" db="EMBL/GenBank/DDBJ databases">
        <authorList>
            <person name="Varghese N."/>
            <person name="Submissions S."/>
        </authorList>
    </citation>
    <scope>NUCLEOTIDE SEQUENCE [LARGE SCALE GENOMIC DNA]</scope>
    <source>
        <strain evidence="3">DSM 4002</strain>
    </source>
</reference>
<feature type="signal peptide" evidence="1">
    <location>
        <begin position="1"/>
        <end position="18"/>
    </location>
</feature>
<feature type="chain" id="PRO_5010329522" description="26 kDa periplasmic immunogenic protein" evidence="1">
    <location>
        <begin position="19"/>
        <end position="231"/>
    </location>
</feature>
<evidence type="ECO:0000256" key="1">
    <source>
        <dbReference type="SAM" id="SignalP"/>
    </source>
</evidence>
<sequence length="231" mass="25369">MKKVLALLLITSTLFVQAQETKPVPQISVSGEGKVKVTPDQAAIVITVETKGANAKDVKKENDIKVEAVLKFIKKINLPTEDYKTRRVALNPQYEYESKKRFYNASQTIEILLKDLTKYDSLMEGLVDAGVNRIDGVTFQSSKLAQYQAEARKLAMKDAKAKADDFVSVLGQKVGKALMISDNSSNYYPSPTPVYAMKATMSDAAEATPRETLAIGEIAIVVNVSVSFILE</sequence>